<evidence type="ECO:0000256" key="1">
    <source>
        <dbReference type="ARBA" id="ARBA00022679"/>
    </source>
</evidence>
<gene>
    <name evidence="3" type="ORF">PIGHUM_01925</name>
</gene>
<evidence type="ECO:0000313" key="4">
    <source>
        <dbReference type="Proteomes" id="UP000277294"/>
    </source>
</evidence>
<dbReference type="Pfam" id="PF13649">
    <property type="entry name" value="Methyltransf_25"/>
    <property type="match status" value="1"/>
</dbReference>
<dbReference type="EMBL" id="UWPJ01000016">
    <property type="protein sequence ID" value="VCU69860.1"/>
    <property type="molecule type" value="Genomic_DNA"/>
</dbReference>
<dbReference type="Gene3D" id="3.40.50.150">
    <property type="entry name" value="Vaccinia Virus protein VP39"/>
    <property type="match status" value="1"/>
</dbReference>
<dbReference type="InterPro" id="IPR041698">
    <property type="entry name" value="Methyltransf_25"/>
</dbReference>
<dbReference type="Proteomes" id="UP000277294">
    <property type="component" value="Unassembled WGS sequence"/>
</dbReference>
<feature type="domain" description="Methyltransferase" evidence="2">
    <location>
        <begin position="40"/>
        <end position="128"/>
    </location>
</feature>
<sequence>MKTWDERYAQPGYKYGTAPNRFLTEQESRLAAGSRILLPGDGEGRNSVWLAGRGHQVLAVDNARTGLDKALALAAAQGATITTLNADLADWCPPTGTCAAVALIYVHLPSAFRAAAHRRLARALAPRGWLILECFHPRQIGYGSGGPRDPDMLNDLATLRGDFAPVLEEVVGWEGELTLDEGDGHRGPAFVTRYVGRMPAS</sequence>
<dbReference type="AlphaFoldDB" id="A0A3P4B2C7"/>
<name>A0A3P4B2C7_9BURK</name>
<dbReference type="PANTHER" id="PTHR43861:SF3">
    <property type="entry name" value="PUTATIVE (AFU_ORTHOLOGUE AFUA_2G14390)-RELATED"/>
    <property type="match status" value="1"/>
</dbReference>
<dbReference type="RefSeq" id="WP_124079373.1">
    <property type="nucleotide sequence ID" value="NZ_UWPJ01000016.1"/>
</dbReference>
<evidence type="ECO:0000313" key="3">
    <source>
        <dbReference type="EMBL" id="VCU69860.1"/>
    </source>
</evidence>
<dbReference type="InterPro" id="IPR029063">
    <property type="entry name" value="SAM-dependent_MTases_sf"/>
</dbReference>
<reference evidence="3 4" key="1">
    <citation type="submission" date="2018-10" db="EMBL/GenBank/DDBJ databases">
        <authorList>
            <person name="Criscuolo A."/>
        </authorList>
    </citation>
    <scope>NUCLEOTIDE SEQUENCE [LARGE SCALE GENOMIC DNA]</scope>
    <source>
        <strain evidence="3">DnA1</strain>
    </source>
</reference>
<accession>A0A3P4B2C7</accession>
<keyword evidence="4" id="KW-1185">Reference proteome</keyword>
<dbReference type="PANTHER" id="PTHR43861">
    <property type="entry name" value="TRANS-ACONITATE 2-METHYLTRANSFERASE-RELATED"/>
    <property type="match status" value="1"/>
</dbReference>
<dbReference type="SUPFAM" id="SSF53335">
    <property type="entry name" value="S-adenosyl-L-methionine-dependent methyltransferases"/>
    <property type="match status" value="1"/>
</dbReference>
<dbReference type="GO" id="GO:0016740">
    <property type="term" value="F:transferase activity"/>
    <property type="evidence" value="ECO:0007669"/>
    <property type="project" value="UniProtKB-KW"/>
</dbReference>
<organism evidence="3 4">
    <name type="scientific">Pigmentiphaga humi</name>
    <dbReference type="NCBI Taxonomy" id="2478468"/>
    <lineage>
        <taxon>Bacteria</taxon>
        <taxon>Pseudomonadati</taxon>
        <taxon>Pseudomonadota</taxon>
        <taxon>Betaproteobacteria</taxon>
        <taxon>Burkholderiales</taxon>
        <taxon>Alcaligenaceae</taxon>
        <taxon>Pigmentiphaga</taxon>
    </lineage>
</organism>
<evidence type="ECO:0000259" key="2">
    <source>
        <dbReference type="Pfam" id="PF13649"/>
    </source>
</evidence>
<proteinExistence type="predicted"/>
<dbReference type="OrthoDB" id="9778208at2"/>
<protein>
    <recommendedName>
        <fullName evidence="2">Methyltransferase domain-containing protein</fullName>
    </recommendedName>
</protein>
<keyword evidence="1" id="KW-0808">Transferase</keyword>